<organism evidence="2 3">
    <name type="scientific">Iphiclides podalirius</name>
    <name type="common">scarce swallowtail</name>
    <dbReference type="NCBI Taxonomy" id="110791"/>
    <lineage>
        <taxon>Eukaryota</taxon>
        <taxon>Metazoa</taxon>
        <taxon>Ecdysozoa</taxon>
        <taxon>Arthropoda</taxon>
        <taxon>Hexapoda</taxon>
        <taxon>Insecta</taxon>
        <taxon>Pterygota</taxon>
        <taxon>Neoptera</taxon>
        <taxon>Endopterygota</taxon>
        <taxon>Lepidoptera</taxon>
        <taxon>Glossata</taxon>
        <taxon>Ditrysia</taxon>
        <taxon>Papilionoidea</taxon>
        <taxon>Papilionidae</taxon>
        <taxon>Papilioninae</taxon>
        <taxon>Iphiclides</taxon>
    </lineage>
</organism>
<evidence type="ECO:0000313" key="3">
    <source>
        <dbReference type="Proteomes" id="UP000837857"/>
    </source>
</evidence>
<evidence type="ECO:0000313" key="2">
    <source>
        <dbReference type="EMBL" id="CAH2042562.1"/>
    </source>
</evidence>
<name>A0ABN8I4K2_9NEOP</name>
<feature type="non-terminal residue" evidence="2">
    <location>
        <position position="214"/>
    </location>
</feature>
<reference evidence="2" key="1">
    <citation type="submission" date="2022-03" db="EMBL/GenBank/DDBJ databases">
        <authorList>
            <person name="Martin H S."/>
        </authorList>
    </citation>
    <scope>NUCLEOTIDE SEQUENCE</scope>
</reference>
<protein>
    <submittedName>
        <fullName evidence="2">Uncharacterized protein</fullName>
    </submittedName>
</protein>
<keyword evidence="3" id="KW-1185">Reference proteome</keyword>
<evidence type="ECO:0000256" key="1">
    <source>
        <dbReference type="SAM" id="Coils"/>
    </source>
</evidence>
<proteinExistence type="predicted"/>
<sequence>MDKESKRTWKCPECRNKQPKLDNTNTPIRAVIPNSESIKVASGHIKSPGNTNVTVRYSKQRQIIEYLDTGITLESIRETIKEELMSIVNVQITEELKAIKQQMSQYQESITFMSKQYDDLKSCIEEKSTLISKLQVDNEFLFQRDSVLAAVIKFNKSNVNDKLSSHHLGLGGSRVPIFVAEHLTPSNKALHAATRKNARSSTINLYGYAMAVFL</sequence>
<dbReference type="Proteomes" id="UP000837857">
    <property type="component" value="Chromosome 14"/>
</dbReference>
<keyword evidence="1" id="KW-0175">Coiled coil</keyword>
<feature type="coiled-coil region" evidence="1">
    <location>
        <begin position="89"/>
        <end position="116"/>
    </location>
</feature>
<dbReference type="EMBL" id="OW152826">
    <property type="protein sequence ID" value="CAH2042562.1"/>
    <property type="molecule type" value="Genomic_DNA"/>
</dbReference>
<accession>A0ABN8I4K2</accession>
<gene>
    <name evidence="2" type="ORF">IPOD504_LOCUS3917</name>
</gene>